<dbReference type="Pfam" id="PF09618">
    <property type="entry name" value="Cas_Csy4"/>
    <property type="match status" value="1"/>
</dbReference>
<dbReference type="CDD" id="cd09739">
    <property type="entry name" value="Cas6_I-F"/>
    <property type="match status" value="1"/>
</dbReference>
<evidence type="ECO:0000313" key="2">
    <source>
        <dbReference type="Proteomes" id="UP000037315"/>
    </source>
</evidence>
<reference evidence="1 2" key="1">
    <citation type="submission" date="2015-06" db="EMBL/GenBank/DDBJ databases">
        <title>Genome sequencing of Cronobacter sp. strain DJ34 isolated from petroleum contaminated sludge of Duliajan Oil Fields, Assam, India.</title>
        <authorList>
            <person name="Pal S."/>
            <person name="Banerjee T.D."/>
            <person name="Roy A."/>
            <person name="Sar P."/>
            <person name="Kazy S.K."/>
        </authorList>
    </citation>
    <scope>NUCLEOTIDE SEQUENCE [LARGE SCALE GENOMIC DNA]</scope>
    <source>
        <strain evidence="1 2">DJ34</strain>
    </source>
</reference>
<name>A0A0J8VPH0_9ENTR</name>
<sequence length="184" mass="20698">MDHYQDIRVLPDPEFPEEVLMAALFAKLHRALGARGKGDIGISFPDHHLKPGARLRLHGLQAALAELEATRWRASLQDYCLSSPITPVPQVQGWRVVSRVQVKSSPARLMRRSVRKGWLTEEQAQQRLPHLQEQHTALPWLNVKSLSGGQQFRLFIRHGELLPAPVSGTFSSYGLSAQATVPWF</sequence>
<dbReference type="InterPro" id="IPR013396">
    <property type="entry name" value="CRISPR-assoc_prot_Csy4"/>
</dbReference>
<dbReference type="GO" id="GO:0004519">
    <property type="term" value="F:endonuclease activity"/>
    <property type="evidence" value="ECO:0007669"/>
    <property type="project" value="InterPro"/>
</dbReference>
<accession>A0A0J8VPH0</accession>
<organism evidence="1 2">
    <name type="scientific">Franconibacter pulveris</name>
    <dbReference type="NCBI Taxonomy" id="435910"/>
    <lineage>
        <taxon>Bacteria</taxon>
        <taxon>Pseudomonadati</taxon>
        <taxon>Pseudomonadota</taxon>
        <taxon>Gammaproteobacteria</taxon>
        <taxon>Enterobacterales</taxon>
        <taxon>Enterobacteriaceae</taxon>
        <taxon>Franconibacter</taxon>
    </lineage>
</organism>
<gene>
    <name evidence="1" type="ORF">ACH50_07495</name>
</gene>
<dbReference type="NCBIfam" id="TIGR02563">
    <property type="entry name" value="cas_Csy4"/>
    <property type="match status" value="1"/>
</dbReference>
<dbReference type="EMBL" id="LFEJ01000012">
    <property type="protein sequence ID" value="KMV35081.1"/>
    <property type="molecule type" value="Genomic_DNA"/>
</dbReference>
<dbReference type="Proteomes" id="UP000037315">
    <property type="component" value="Unassembled WGS sequence"/>
</dbReference>
<comment type="caution">
    <text evidence="1">The sequence shown here is derived from an EMBL/GenBank/DDBJ whole genome shotgun (WGS) entry which is preliminary data.</text>
</comment>
<dbReference type="AlphaFoldDB" id="A0A0J8VPH0"/>
<dbReference type="PATRIC" id="fig|1656095.3.peg.3483"/>
<dbReference type="RefSeq" id="WP_048887698.1">
    <property type="nucleotide sequence ID" value="NZ_LFEJ01000012.1"/>
</dbReference>
<dbReference type="InterPro" id="IPR042564">
    <property type="entry name" value="CRISPR-Cas6/Csy4_sf"/>
</dbReference>
<proteinExistence type="predicted"/>
<dbReference type="GO" id="GO:0043571">
    <property type="term" value="P:maintenance of CRISPR repeat elements"/>
    <property type="evidence" value="ECO:0007669"/>
    <property type="project" value="InterPro"/>
</dbReference>
<dbReference type="OrthoDB" id="259831at2"/>
<keyword evidence="2" id="KW-1185">Reference proteome</keyword>
<evidence type="ECO:0000313" key="1">
    <source>
        <dbReference type="EMBL" id="KMV35081.1"/>
    </source>
</evidence>
<protein>
    <submittedName>
        <fullName evidence="1">CRISPR-associated protein Csy4</fullName>
    </submittedName>
</protein>
<dbReference type="Gene3D" id="3.30.70.2540">
    <property type="entry name" value="CRISPR-associated endoribonuclease Cas6/Csy4"/>
    <property type="match status" value="1"/>
</dbReference>